<dbReference type="InterPro" id="IPR008967">
    <property type="entry name" value="p53-like_TF_DNA-bd_sf"/>
</dbReference>
<gene>
    <name evidence="6" type="ORF">CTOB1V02_LOCUS2685</name>
</gene>
<dbReference type="PROSITE" id="PS51062">
    <property type="entry name" value="RUNT"/>
    <property type="match status" value="1"/>
</dbReference>
<feature type="region of interest" description="Disordered" evidence="5">
    <location>
        <begin position="1"/>
        <end position="33"/>
    </location>
</feature>
<evidence type="ECO:0000256" key="5">
    <source>
        <dbReference type="SAM" id="MobiDB-lite"/>
    </source>
</evidence>
<keyword evidence="4" id="KW-0539">Nucleus</keyword>
<dbReference type="EMBL" id="OB660426">
    <property type="protein sequence ID" value="CAD7224732.1"/>
    <property type="molecule type" value="Genomic_DNA"/>
</dbReference>
<dbReference type="PANTHER" id="PTHR11950">
    <property type="entry name" value="RUNT RELATED"/>
    <property type="match status" value="1"/>
</dbReference>
<dbReference type="GO" id="GO:0000978">
    <property type="term" value="F:RNA polymerase II cis-regulatory region sequence-specific DNA binding"/>
    <property type="evidence" value="ECO:0007669"/>
    <property type="project" value="TreeGrafter"/>
</dbReference>
<evidence type="ECO:0000313" key="6">
    <source>
        <dbReference type="EMBL" id="CAD7224732.1"/>
    </source>
</evidence>
<feature type="compositionally biased region" description="Low complexity" evidence="5">
    <location>
        <begin position="540"/>
        <end position="551"/>
    </location>
</feature>
<evidence type="ECO:0000256" key="2">
    <source>
        <dbReference type="ARBA" id="ARBA00023015"/>
    </source>
</evidence>
<keyword evidence="2" id="KW-0805">Transcription regulation</keyword>
<dbReference type="Pfam" id="PF00853">
    <property type="entry name" value="Runt"/>
    <property type="match status" value="1"/>
</dbReference>
<protein>
    <submittedName>
        <fullName evidence="6">Uncharacterized protein</fullName>
    </submittedName>
</protein>
<feature type="region of interest" description="Disordered" evidence="5">
    <location>
        <begin position="354"/>
        <end position="374"/>
    </location>
</feature>
<evidence type="ECO:0000256" key="3">
    <source>
        <dbReference type="ARBA" id="ARBA00023163"/>
    </source>
</evidence>
<feature type="compositionally biased region" description="Pro residues" evidence="5">
    <location>
        <begin position="8"/>
        <end position="25"/>
    </location>
</feature>
<dbReference type="SUPFAM" id="SSF49417">
    <property type="entry name" value="p53-like transcription factors"/>
    <property type="match status" value="1"/>
</dbReference>
<feature type="region of interest" description="Disordered" evidence="5">
    <location>
        <begin position="444"/>
        <end position="599"/>
    </location>
</feature>
<dbReference type="Gene3D" id="2.60.40.720">
    <property type="match status" value="1"/>
</dbReference>
<name>A0A7R8W4G9_9CRUS</name>
<dbReference type="PANTHER" id="PTHR11950:SF31">
    <property type="entry name" value="SEGMENTATION PROTEIN RUNT"/>
    <property type="match status" value="1"/>
</dbReference>
<dbReference type="GO" id="GO:0005634">
    <property type="term" value="C:nucleus"/>
    <property type="evidence" value="ECO:0007669"/>
    <property type="project" value="UniProtKB-SubCell"/>
</dbReference>
<evidence type="ECO:0000256" key="1">
    <source>
        <dbReference type="ARBA" id="ARBA00004123"/>
    </source>
</evidence>
<dbReference type="OrthoDB" id="10029800at2759"/>
<dbReference type="InterPro" id="IPR000040">
    <property type="entry name" value="AML1_Runt"/>
</dbReference>
<dbReference type="AlphaFoldDB" id="A0A7R8W4G9"/>
<evidence type="ECO:0000256" key="4">
    <source>
        <dbReference type="ARBA" id="ARBA00023242"/>
    </source>
</evidence>
<dbReference type="InterPro" id="IPR012346">
    <property type="entry name" value="p53/RUNT-type_TF_DNA-bd_sf"/>
</dbReference>
<dbReference type="InterPro" id="IPR013524">
    <property type="entry name" value="Runt_dom"/>
</dbReference>
<feature type="region of interest" description="Disordered" evidence="5">
    <location>
        <begin position="620"/>
        <end position="645"/>
    </location>
</feature>
<proteinExistence type="predicted"/>
<dbReference type="GO" id="GO:0000981">
    <property type="term" value="F:DNA-binding transcription factor activity, RNA polymerase II-specific"/>
    <property type="evidence" value="ECO:0007669"/>
    <property type="project" value="TreeGrafter"/>
</dbReference>
<reference evidence="6" key="1">
    <citation type="submission" date="2020-11" db="EMBL/GenBank/DDBJ databases">
        <authorList>
            <person name="Tran Van P."/>
        </authorList>
    </citation>
    <scope>NUCLEOTIDE SEQUENCE</scope>
</reference>
<feature type="compositionally biased region" description="Polar residues" evidence="5">
    <location>
        <begin position="471"/>
        <end position="484"/>
    </location>
</feature>
<comment type="subcellular location">
    <subcellularLocation>
        <location evidence="1">Nucleus</location>
    </subcellularLocation>
</comment>
<dbReference type="PRINTS" id="PR00967">
    <property type="entry name" value="ONCOGENEAML1"/>
</dbReference>
<sequence>PSSRAPPSNHPAPQEPPCGDQPPPSSDSASPTDMSLLDFYEASEKSVEDLLQEHAGELVRTGSPNVLCSALPTHWRSNKTLQTAFKVIALGDVQDGTIVSVKAGNDENPCAEVRNGQAVMKNRVAKFNDLRFVGRSGRGKYFNLTITLNTSPMIVATYLKVIKVTVDGPRDPRTKMRESLRPRSFTFGCVPQAFDRASTAPYRTPPFLRSKASAHAHAQQPTSPSPVPDVSTVTTSAHGVSGGIDVTATPLSDSISHWSAAASFSPFSPTAHAPHTGYSPYPLPASCFSSSPGSLASGYPSGTTDFMPPPLLDTTNHLSSAAVFPDASIPSFQSDYSCSNTFGMEGGRTSHIAAPVGSSSSSKEPKIFSTSGSNSASINYPTYGLSSSDLSSSKLTSAYEYGPAQFSSTNGLPYGSTPPSATQGYHLSTWGSYAHSHYPTPFLSPNPQSSGTAPPLLYPSPLYPTLNPSSQSDPLSTALSAAANTPTTPEETTSDIKPPPEGTMQPCYDDTTVDSSSSYASRTEYNSSTKGPAGGGLSTGGSSSSHYNSMSANPSALYPRSFNNGRTPTDDAYTATSGTRGSERLHHSPTTPVAATGMSSVHVDPTAVVDSYTGGAAVQPNASSTAFPNKSEPPESPDANVWRPY</sequence>
<feature type="compositionally biased region" description="Polar residues" evidence="5">
    <location>
        <begin position="588"/>
        <end position="599"/>
    </location>
</feature>
<feature type="compositionally biased region" description="Low complexity" evidence="5">
    <location>
        <begin position="509"/>
        <end position="523"/>
    </location>
</feature>
<accession>A0A7R8W4G9</accession>
<feature type="non-terminal residue" evidence="6">
    <location>
        <position position="1"/>
    </location>
</feature>
<organism evidence="6">
    <name type="scientific">Cyprideis torosa</name>
    <dbReference type="NCBI Taxonomy" id="163714"/>
    <lineage>
        <taxon>Eukaryota</taxon>
        <taxon>Metazoa</taxon>
        <taxon>Ecdysozoa</taxon>
        <taxon>Arthropoda</taxon>
        <taxon>Crustacea</taxon>
        <taxon>Oligostraca</taxon>
        <taxon>Ostracoda</taxon>
        <taxon>Podocopa</taxon>
        <taxon>Podocopida</taxon>
        <taxon>Cytherocopina</taxon>
        <taxon>Cytheroidea</taxon>
        <taxon>Cytherideidae</taxon>
        <taxon>Cyprideis</taxon>
    </lineage>
</organism>
<dbReference type="GO" id="GO:0005524">
    <property type="term" value="F:ATP binding"/>
    <property type="evidence" value="ECO:0007669"/>
    <property type="project" value="InterPro"/>
</dbReference>
<keyword evidence="3" id="KW-0804">Transcription</keyword>
<feature type="region of interest" description="Disordered" evidence="5">
    <location>
        <begin position="210"/>
        <end position="242"/>
    </location>
</feature>